<evidence type="ECO:0000256" key="3">
    <source>
        <dbReference type="ARBA" id="ARBA00022475"/>
    </source>
</evidence>
<keyword evidence="2 7" id="KW-0813">Transport</keyword>
<dbReference type="InterPro" id="IPR051393">
    <property type="entry name" value="ABC_transporter_permease"/>
</dbReference>
<name>A0ABQ3UXD5_9CHLR</name>
<proteinExistence type="inferred from homology"/>
<organism evidence="10 11">
    <name type="scientific">Ktedonobacter robiniae</name>
    <dbReference type="NCBI Taxonomy" id="2778365"/>
    <lineage>
        <taxon>Bacteria</taxon>
        <taxon>Bacillati</taxon>
        <taxon>Chloroflexota</taxon>
        <taxon>Ktedonobacteria</taxon>
        <taxon>Ktedonobacterales</taxon>
        <taxon>Ktedonobacteraceae</taxon>
        <taxon>Ktedonobacter</taxon>
    </lineage>
</organism>
<dbReference type="PROSITE" id="PS50928">
    <property type="entry name" value="ABC_TM1"/>
    <property type="match status" value="1"/>
</dbReference>
<dbReference type="SUPFAM" id="SSF161098">
    <property type="entry name" value="MetI-like"/>
    <property type="match status" value="1"/>
</dbReference>
<dbReference type="Pfam" id="PF00528">
    <property type="entry name" value="BPD_transp_1"/>
    <property type="match status" value="1"/>
</dbReference>
<evidence type="ECO:0000256" key="2">
    <source>
        <dbReference type="ARBA" id="ARBA00022448"/>
    </source>
</evidence>
<feature type="domain" description="ABC transmembrane type-1" evidence="9">
    <location>
        <begin position="93"/>
        <end position="305"/>
    </location>
</feature>
<dbReference type="Gene3D" id="1.10.3720.10">
    <property type="entry name" value="MetI-like"/>
    <property type="match status" value="1"/>
</dbReference>
<dbReference type="EMBL" id="BNJG01000002">
    <property type="protein sequence ID" value="GHO57050.1"/>
    <property type="molecule type" value="Genomic_DNA"/>
</dbReference>
<dbReference type="PANTHER" id="PTHR30193">
    <property type="entry name" value="ABC TRANSPORTER PERMEASE PROTEIN"/>
    <property type="match status" value="1"/>
</dbReference>
<reference evidence="10 11" key="1">
    <citation type="journal article" date="2021" name="Int. J. Syst. Evol. Microbiol.">
        <title>Reticulibacter mediterranei gen. nov., sp. nov., within the new family Reticulibacteraceae fam. nov., and Ktedonospora formicarum gen. nov., sp. nov., Ktedonobacter robiniae sp. nov., Dictyobacter formicarum sp. nov. and Dictyobacter arantiisoli sp. nov., belonging to the class Ktedonobacteria.</title>
        <authorList>
            <person name="Yabe S."/>
            <person name="Zheng Y."/>
            <person name="Wang C.M."/>
            <person name="Sakai Y."/>
            <person name="Abe K."/>
            <person name="Yokota A."/>
            <person name="Donadio S."/>
            <person name="Cavaletti L."/>
            <person name="Monciardini P."/>
        </authorList>
    </citation>
    <scope>NUCLEOTIDE SEQUENCE [LARGE SCALE GENOMIC DNA]</scope>
    <source>
        <strain evidence="10 11">SOSP1-30</strain>
    </source>
</reference>
<dbReference type="PANTHER" id="PTHR30193:SF41">
    <property type="entry name" value="DIACETYLCHITOBIOSE UPTAKE SYSTEM PERMEASE PROTEIN NGCF"/>
    <property type="match status" value="1"/>
</dbReference>
<protein>
    <submittedName>
        <fullName evidence="10">Sugar ABC transporter permease</fullName>
    </submittedName>
</protein>
<evidence type="ECO:0000256" key="7">
    <source>
        <dbReference type="RuleBase" id="RU363032"/>
    </source>
</evidence>
<evidence type="ECO:0000256" key="4">
    <source>
        <dbReference type="ARBA" id="ARBA00022692"/>
    </source>
</evidence>
<comment type="caution">
    <text evidence="10">The sequence shown here is derived from an EMBL/GenBank/DDBJ whole genome shotgun (WGS) entry which is preliminary data.</text>
</comment>
<evidence type="ECO:0000256" key="8">
    <source>
        <dbReference type="SAM" id="MobiDB-lite"/>
    </source>
</evidence>
<feature type="region of interest" description="Disordered" evidence="8">
    <location>
        <begin position="1"/>
        <end position="20"/>
    </location>
</feature>
<evidence type="ECO:0000313" key="11">
    <source>
        <dbReference type="Proteomes" id="UP000654345"/>
    </source>
</evidence>
<feature type="transmembrane region" description="Helical" evidence="7">
    <location>
        <begin position="289"/>
        <end position="309"/>
    </location>
</feature>
<comment type="subcellular location">
    <subcellularLocation>
        <location evidence="1 7">Cell membrane</location>
        <topology evidence="1 7">Multi-pass membrane protein</topology>
    </subcellularLocation>
</comment>
<keyword evidence="11" id="KW-1185">Reference proteome</keyword>
<evidence type="ECO:0000313" key="10">
    <source>
        <dbReference type="EMBL" id="GHO57050.1"/>
    </source>
</evidence>
<dbReference type="InterPro" id="IPR035906">
    <property type="entry name" value="MetI-like_sf"/>
</dbReference>
<evidence type="ECO:0000259" key="9">
    <source>
        <dbReference type="PROSITE" id="PS50928"/>
    </source>
</evidence>
<evidence type="ECO:0000256" key="1">
    <source>
        <dbReference type="ARBA" id="ARBA00004651"/>
    </source>
</evidence>
<feature type="transmembrane region" description="Helical" evidence="7">
    <location>
        <begin position="130"/>
        <end position="150"/>
    </location>
</feature>
<gene>
    <name evidence="10" type="ORF">KSB_55250</name>
</gene>
<dbReference type="CDD" id="cd06261">
    <property type="entry name" value="TM_PBP2"/>
    <property type="match status" value="1"/>
</dbReference>
<keyword evidence="6 7" id="KW-0472">Membrane</keyword>
<keyword evidence="4 7" id="KW-0812">Transmembrane</keyword>
<keyword evidence="3" id="KW-1003">Cell membrane</keyword>
<feature type="transmembrane region" description="Helical" evidence="7">
    <location>
        <begin position="232"/>
        <end position="252"/>
    </location>
</feature>
<dbReference type="RefSeq" id="WP_201373491.1">
    <property type="nucleotide sequence ID" value="NZ_BNJG01000002.1"/>
</dbReference>
<feature type="transmembrane region" description="Helical" evidence="7">
    <location>
        <begin position="178"/>
        <end position="201"/>
    </location>
</feature>
<sequence length="316" mass="35380">MSDVSIQRDVSVGTPSQQQIESKKAQRRRIDLVGFGFVLPFLLIYVVFLVWPVILGFRMSFFNWTIGGKGVSNFLGLANYQELIGDPAFWSSLWTTIVFTVISTPILVIIALLLALLVNRAIPAQSLFRTIFFAPFILPVSVVTLIWGWLYQPGFGLINGTLTSLGLKEVPWLTDTHVAMIAVVILTTWWTVGFNFVLYLAGMQQIPQELLEAANIDGAGSWSRIRWITIPLLNRSTVLIIILQVIASLQLFTQTYLLTGGGPNFATRSIIQYIYENGFTSFRMGLASAMSYVFFILVLLVSLGQFALLNRQRRDA</sequence>
<feature type="transmembrane region" description="Helical" evidence="7">
    <location>
        <begin position="93"/>
        <end position="118"/>
    </location>
</feature>
<comment type="similarity">
    <text evidence="7">Belongs to the binding-protein-dependent transport system permease family.</text>
</comment>
<dbReference type="Proteomes" id="UP000654345">
    <property type="component" value="Unassembled WGS sequence"/>
</dbReference>
<feature type="transmembrane region" description="Helical" evidence="7">
    <location>
        <begin position="32"/>
        <end position="54"/>
    </location>
</feature>
<keyword evidence="5 7" id="KW-1133">Transmembrane helix</keyword>
<dbReference type="InterPro" id="IPR000515">
    <property type="entry name" value="MetI-like"/>
</dbReference>
<evidence type="ECO:0000256" key="6">
    <source>
        <dbReference type="ARBA" id="ARBA00023136"/>
    </source>
</evidence>
<evidence type="ECO:0000256" key="5">
    <source>
        <dbReference type="ARBA" id="ARBA00022989"/>
    </source>
</evidence>
<accession>A0ABQ3UXD5</accession>